<evidence type="ECO:0000259" key="2">
    <source>
        <dbReference type="Pfam" id="PF08670"/>
    </source>
</evidence>
<dbReference type="Pfam" id="PF08670">
    <property type="entry name" value="MEKHLA"/>
    <property type="match status" value="1"/>
</dbReference>
<keyword evidence="1" id="KW-0539">Nucleus</keyword>
<feature type="domain" description="MEKHLA" evidence="2">
    <location>
        <begin position="1"/>
        <end position="83"/>
    </location>
</feature>
<proteinExistence type="predicted"/>
<dbReference type="InterPro" id="IPR044830">
    <property type="entry name" value="HD-Zip_III"/>
</dbReference>
<organism evidence="3 4">
    <name type="scientific">Punica granatum</name>
    <name type="common">Pomegranate</name>
    <dbReference type="NCBI Taxonomy" id="22663"/>
    <lineage>
        <taxon>Eukaryota</taxon>
        <taxon>Viridiplantae</taxon>
        <taxon>Streptophyta</taxon>
        <taxon>Embryophyta</taxon>
        <taxon>Tracheophyta</taxon>
        <taxon>Spermatophyta</taxon>
        <taxon>Magnoliopsida</taxon>
        <taxon>eudicotyledons</taxon>
        <taxon>Gunneridae</taxon>
        <taxon>Pentapetalae</taxon>
        <taxon>rosids</taxon>
        <taxon>malvids</taxon>
        <taxon>Myrtales</taxon>
        <taxon>Lythraceae</taxon>
        <taxon>Punica</taxon>
    </lineage>
</organism>
<comment type="caution">
    <text evidence="3">The sequence shown here is derived from an EMBL/GenBank/DDBJ whole genome shotgun (WGS) entry which is preliminary data.</text>
</comment>
<dbReference type="GO" id="GO:0003700">
    <property type="term" value="F:DNA-binding transcription factor activity"/>
    <property type="evidence" value="ECO:0007669"/>
    <property type="project" value="InterPro"/>
</dbReference>
<dbReference type="PANTHER" id="PTHR45950:SF6">
    <property type="entry name" value="HOMEOBOX-LEUCINE ZIPPER PROTEIN ATHB-8"/>
    <property type="match status" value="1"/>
</dbReference>
<evidence type="ECO:0000256" key="1">
    <source>
        <dbReference type="ARBA" id="ARBA00023242"/>
    </source>
</evidence>
<evidence type="ECO:0000313" key="3">
    <source>
        <dbReference type="EMBL" id="PKI48108.1"/>
    </source>
</evidence>
<protein>
    <recommendedName>
        <fullName evidence="2">MEKHLA domain-containing protein</fullName>
    </recommendedName>
</protein>
<gene>
    <name evidence="3" type="ORF">CRG98_031470</name>
</gene>
<name>A0A2I0IVR8_PUNGR</name>
<dbReference type="InterPro" id="IPR013978">
    <property type="entry name" value="MEKHLA"/>
</dbReference>
<evidence type="ECO:0000313" key="4">
    <source>
        <dbReference type="Proteomes" id="UP000233551"/>
    </source>
</evidence>
<dbReference type="Proteomes" id="UP000233551">
    <property type="component" value="Unassembled WGS sequence"/>
</dbReference>
<sequence length="84" mass="9660">MLETTLVALQDITLEKIFDENGRKTLCSEFPQIMQQGFMCLQGGICLSSMGRPVSYERAVAWKVMNEEENAHCICFMFINWSFV</sequence>
<keyword evidence="4" id="KW-1185">Reference proteome</keyword>
<accession>A0A2I0IVR8</accession>
<dbReference type="PANTHER" id="PTHR45950">
    <property type="entry name" value="HOMEOBOX-LEUCINE ZIPPER PROTEIN ATHB-14"/>
    <property type="match status" value="1"/>
</dbReference>
<dbReference type="EMBL" id="PGOL01002431">
    <property type="protein sequence ID" value="PKI48108.1"/>
    <property type="molecule type" value="Genomic_DNA"/>
</dbReference>
<dbReference type="STRING" id="22663.A0A2I0IVR8"/>
<dbReference type="AlphaFoldDB" id="A0A2I0IVR8"/>
<reference evidence="3 4" key="1">
    <citation type="submission" date="2017-11" db="EMBL/GenBank/DDBJ databases">
        <title>De-novo sequencing of pomegranate (Punica granatum L.) genome.</title>
        <authorList>
            <person name="Akparov Z."/>
            <person name="Amiraslanov A."/>
            <person name="Hajiyeva S."/>
            <person name="Abbasov M."/>
            <person name="Kaur K."/>
            <person name="Hamwieh A."/>
            <person name="Solovyev V."/>
            <person name="Salamov A."/>
            <person name="Braich B."/>
            <person name="Kosarev P."/>
            <person name="Mahmoud A."/>
            <person name="Hajiyev E."/>
            <person name="Babayeva S."/>
            <person name="Izzatullayeva V."/>
            <person name="Mammadov A."/>
            <person name="Mammadov A."/>
            <person name="Sharifova S."/>
            <person name="Ojaghi J."/>
            <person name="Eynullazada K."/>
            <person name="Bayramov B."/>
            <person name="Abdulazimova A."/>
            <person name="Shahmuradov I."/>
        </authorList>
    </citation>
    <scope>NUCLEOTIDE SEQUENCE [LARGE SCALE GENOMIC DNA]</scope>
    <source>
        <strain evidence="4">cv. AG2017</strain>
        <tissue evidence="3">Leaf</tissue>
    </source>
</reference>